<name>A0A840CAM9_9RHOB</name>
<proteinExistence type="inferred from homology"/>
<dbReference type="RefSeq" id="WP_054538663.1">
    <property type="nucleotide sequence ID" value="NZ_JACIEQ010000002.1"/>
</dbReference>
<keyword evidence="8" id="KW-0479">Metal-binding</keyword>
<dbReference type="EC" id="3.4.11.1" evidence="8"/>
<evidence type="ECO:0000259" key="9">
    <source>
        <dbReference type="PROSITE" id="PS00631"/>
    </source>
</evidence>
<evidence type="ECO:0000313" key="11">
    <source>
        <dbReference type="Proteomes" id="UP000585681"/>
    </source>
</evidence>
<keyword evidence="8" id="KW-0963">Cytoplasm</keyword>
<dbReference type="PANTHER" id="PTHR11963">
    <property type="entry name" value="LEUCINE AMINOPEPTIDASE-RELATED"/>
    <property type="match status" value="1"/>
</dbReference>
<dbReference type="GO" id="GO:0070006">
    <property type="term" value="F:metalloaminopeptidase activity"/>
    <property type="evidence" value="ECO:0007669"/>
    <property type="project" value="InterPro"/>
</dbReference>
<protein>
    <recommendedName>
        <fullName evidence="8">Probable cytosol aminopeptidase</fullName>
        <ecNumber evidence="8">3.4.11.1</ecNumber>
    </recommendedName>
    <alternativeName>
        <fullName evidence="8">Leucine aminopeptidase</fullName>
        <shortName evidence="8">LAP</shortName>
        <ecNumber evidence="8">3.4.11.10</ecNumber>
    </alternativeName>
    <alternativeName>
        <fullName evidence="8">Leucyl aminopeptidase</fullName>
    </alternativeName>
</protein>
<dbReference type="PROSITE" id="PS00631">
    <property type="entry name" value="CYTOSOL_AP"/>
    <property type="match status" value="1"/>
</dbReference>
<dbReference type="InterPro" id="IPR000819">
    <property type="entry name" value="Peptidase_M17_C"/>
</dbReference>
<dbReference type="InterPro" id="IPR043472">
    <property type="entry name" value="Macro_dom-like"/>
</dbReference>
<gene>
    <name evidence="8" type="primary">pepA</name>
    <name evidence="10" type="ORF">GGR17_001732</name>
</gene>
<evidence type="ECO:0000256" key="7">
    <source>
        <dbReference type="ARBA" id="ARBA00023211"/>
    </source>
</evidence>
<feature type="binding site" evidence="8">
    <location>
        <position position="336"/>
    </location>
    <ligand>
        <name>Mn(2+)</name>
        <dbReference type="ChEBI" id="CHEBI:29035"/>
        <label>1</label>
    </ligand>
</feature>
<evidence type="ECO:0000256" key="2">
    <source>
        <dbReference type="ARBA" id="ARBA00000967"/>
    </source>
</evidence>
<dbReference type="PANTHER" id="PTHR11963:SF23">
    <property type="entry name" value="CYTOSOL AMINOPEPTIDASE"/>
    <property type="match status" value="1"/>
</dbReference>
<reference evidence="10 11" key="1">
    <citation type="submission" date="2020-08" db="EMBL/GenBank/DDBJ databases">
        <title>Genomic Encyclopedia of Type Strains, Phase IV (KMG-IV): sequencing the most valuable type-strain genomes for metagenomic binning, comparative biology and taxonomic classification.</title>
        <authorList>
            <person name="Goeker M."/>
        </authorList>
    </citation>
    <scope>NUCLEOTIDE SEQUENCE [LARGE SCALE GENOMIC DNA]</scope>
    <source>
        <strain evidence="10 11">DSM 105040</strain>
    </source>
</reference>
<feature type="binding site" evidence="8">
    <location>
        <position position="259"/>
    </location>
    <ligand>
        <name>Mn(2+)</name>
        <dbReference type="ChEBI" id="CHEBI:29035"/>
        <label>2</label>
    </ligand>
</feature>
<dbReference type="EC" id="3.4.11.10" evidence="8"/>
<feature type="domain" description="Cytosol aminopeptidase" evidence="9">
    <location>
        <begin position="334"/>
        <end position="341"/>
    </location>
</feature>
<feature type="binding site" evidence="8">
    <location>
        <position position="254"/>
    </location>
    <ligand>
        <name>Mn(2+)</name>
        <dbReference type="ChEBI" id="CHEBI:29035"/>
        <label>2</label>
    </ligand>
</feature>
<comment type="function">
    <text evidence="8">Presumably involved in the processing and regular turnover of intracellular proteins. Catalyzes the removal of unsubstituted N-terminal amino acids from various peptides.</text>
</comment>
<dbReference type="Gene3D" id="3.40.630.10">
    <property type="entry name" value="Zn peptidases"/>
    <property type="match status" value="1"/>
</dbReference>
<evidence type="ECO:0000256" key="5">
    <source>
        <dbReference type="ARBA" id="ARBA00022670"/>
    </source>
</evidence>
<comment type="catalytic activity">
    <reaction evidence="2 8">
        <text>Release of an N-terminal amino acid, preferentially leucine, but not glutamic or aspartic acids.</text>
        <dbReference type="EC" id="3.4.11.10"/>
    </reaction>
</comment>
<sequence length="489" mass="51451">MTTPPEISFCETDLDAIGNATGRVAVFIGAEGKMDPSGRRVNRLTRGALARFVQSERFTKLKPGEAKALAFPAGMAAEAVDVVRLDRRPTVEEARKAGAALAKLQNGAESLILAGSNPRAAEISLGFALRAYTFDAHKTGEKTPAGKARIMVGKPEAVATAAAPMAAVAEGVFFTRDLINEPSNVLTTDDFAARLAAMQELGLEVEILEESDLEKLGMRLLLSVGNGSVSPSKVVVMHWNGGKPGEAPLALVGKGVVFDTGGISLKPAAGMEDMTMDMGGAGVVSGVMRTLALRKAKANVVGLVGLVENMPSGEATRPGDVVKSMKGDTVEIINTDAEGRLVLADVLWYAQDRFKPSAMINLATLTGAIVIGLGHEMAGVFSNNDVFSTDFLDAAAQEGEGAWRMPLAPAYDKLLESRVADMKNVGGRPAGSITAAQFLQRFVKEDCPWIHLDIAGVASVKSDTTLAPKGATGWGVMALDRLVRDKFES</sequence>
<keyword evidence="4 8" id="KW-0031">Aminopeptidase</keyword>
<evidence type="ECO:0000256" key="3">
    <source>
        <dbReference type="ARBA" id="ARBA00009528"/>
    </source>
</evidence>
<dbReference type="SUPFAM" id="SSF52949">
    <property type="entry name" value="Macro domain-like"/>
    <property type="match status" value="1"/>
</dbReference>
<accession>A0A840CAM9</accession>
<comment type="caution">
    <text evidence="10">The sequence shown here is derived from an EMBL/GenBank/DDBJ whole genome shotgun (WGS) entry which is preliminary data.</text>
</comment>
<comment type="similarity">
    <text evidence="3 8">Belongs to the peptidase M17 family.</text>
</comment>
<evidence type="ECO:0000256" key="4">
    <source>
        <dbReference type="ARBA" id="ARBA00022438"/>
    </source>
</evidence>
<dbReference type="InterPro" id="IPR023042">
    <property type="entry name" value="Peptidase_M17_leu_NH2_pept"/>
</dbReference>
<dbReference type="NCBIfam" id="NF002077">
    <property type="entry name" value="PRK00913.2-4"/>
    <property type="match status" value="1"/>
</dbReference>
<evidence type="ECO:0000256" key="8">
    <source>
        <dbReference type="HAMAP-Rule" id="MF_00181"/>
    </source>
</evidence>
<dbReference type="SUPFAM" id="SSF53187">
    <property type="entry name" value="Zn-dependent exopeptidases"/>
    <property type="match status" value="1"/>
</dbReference>
<comment type="cofactor">
    <cofactor evidence="8">
        <name>Mn(2+)</name>
        <dbReference type="ChEBI" id="CHEBI:29035"/>
    </cofactor>
    <text evidence="8">Binds 2 manganese ions per subunit.</text>
</comment>
<dbReference type="GO" id="GO:0006508">
    <property type="term" value="P:proteolysis"/>
    <property type="evidence" value="ECO:0007669"/>
    <property type="project" value="UniProtKB-KW"/>
</dbReference>
<dbReference type="Pfam" id="PF00883">
    <property type="entry name" value="Peptidase_M17"/>
    <property type="match status" value="1"/>
</dbReference>
<dbReference type="Gene3D" id="3.40.220.10">
    <property type="entry name" value="Leucine Aminopeptidase, subunit E, domain 1"/>
    <property type="match status" value="1"/>
</dbReference>
<evidence type="ECO:0000313" key="10">
    <source>
        <dbReference type="EMBL" id="MBB4021923.1"/>
    </source>
</evidence>
<feature type="active site" evidence="8">
    <location>
        <position position="340"/>
    </location>
</feature>
<dbReference type="Proteomes" id="UP000585681">
    <property type="component" value="Unassembled WGS sequence"/>
</dbReference>
<dbReference type="EMBL" id="JACIEQ010000002">
    <property type="protein sequence ID" value="MBB4021923.1"/>
    <property type="molecule type" value="Genomic_DNA"/>
</dbReference>
<evidence type="ECO:0000256" key="6">
    <source>
        <dbReference type="ARBA" id="ARBA00022801"/>
    </source>
</evidence>
<keyword evidence="11" id="KW-1185">Reference proteome</keyword>
<comment type="catalytic activity">
    <reaction evidence="1 8">
        <text>Release of an N-terminal amino acid, Xaa-|-Yaa-, in which Xaa is preferably Leu, but may be other amino acids including Pro although not Arg or Lys, and Yaa may be Pro. Amino acid amides and methyl esters are also readily hydrolyzed, but rates on arylamides are exceedingly low.</text>
        <dbReference type="EC" id="3.4.11.1"/>
    </reaction>
</comment>
<feature type="binding site" evidence="8">
    <location>
        <position position="277"/>
    </location>
    <ligand>
        <name>Mn(2+)</name>
        <dbReference type="ChEBI" id="CHEBI:29035"/>
        <label>2</label>
    </ligand>
</feature>
<dbReference type="NCBIfam" id="NF002075">
    <property type="entry name" value="PRK00913.2-2"/>
    <property type="match status" value="1"/>
</dbReference>
<keyword evidence="6 8" id="KW-0378">Hydrolase</keyword>
<feature type="binding site" evidence="8">
    <location>
        <position position="259"/>
    </location>
    <ligand>
        <name>Mn(2+)</name>
        <dbReference type="ChEBI" id="CHEBI:29035"/>
        <label>1</label>
    </ligand>
</feature>
<evidence type="ECO:0000256" key="1">
    <source>
        <dbReference type="ARBA" id="ARBA00000135"/>
    </source>
</evidence>
<dbReference type="HAMAP" id="MF_00181">
    <property type="entry name" value="Cytosol_peptidase_M17"/>
    <property type="match status" value="1"/>
</dbReference>
<dbReference type="GO" id="GO:0005737">
    <property type="term" value="C:cytoplasm"/>
    <property type="evidence" value="ECO:0007669"/>
    <property type="project" value="UniProtKB-SubCell"/>
</dbReference>
<dbReference type="InterPro" id="IPR011356">
    <property type="entry name" value="Leucine_aapep/pepB"/>
</dbReference>
<dbReference type="GO" id="GO:0030145">
    <property type="term" value="F:manganese ion binding"/>
    <property type="evidence" value="ECO:0007669"/>
    <property type="project" value="UniProtKB-UniRule"/>
</dbReference>
<organism evidence="10 11">
    <name type="scientific">Actibacterium naphthalenivorans</name>
    <dbReference type="NCBI Taxonomy" id="1614693"/>
    <lineage>
        <taxon>Bacteria</taxon>
        <taxon>Pseudomonadati</taxon>
        <taxon>Pseudomonadota</taxon>
        <taxon>Alphaproteobacteria</taxon>
        <taxon>Rhodobacterales</taxon>
        <taxon>Roseobacteraceae</taxon>
        <taxon>Actibacterium</taxon>
    </lineage>
</organism>
<dbReference type="CDD" id="cd00433">
    <property type="entry name" value="Peptidase_M17"/>
    <property type="match status" value="1"/>
</dbReference>
<comment type="subcellular location">
    <subcellularLocation>
        <location evidence="8">Cytoplasm</location>
    </subcellularLocation>
</comment>
<dbReference type="PRINTS" id="PR00481">
    <property type="entry name" value="LAMNOPPTDASE"/>
</dbReference>
<feature type="active site" evidence="8">
    <location>
        <position position="266"/>
    </location>
</feature>
<feature type="binding site" evidence="8">
    <location>
        <position position="338"/>
    </location>
    <ligand>
        <name>Mn(2+)</name>
        <dbReference type="ChEBI" id="CHEBI:29035"/>
        <label>1</label>
    </ligand>
</feature>
<dbReference type="AlphaFoldDB" id="A0A840CAM9"/>
<keyword evidence="5 8" id="KW-0645">Protease</keyword>
<feature type="binding site" evidence="8">
    <location>
        <position position="338"/>
    </location>
    <ligand>
        <name>Mn(2+)</name>
        <dbReference type="ChEBI" id="CHEBI:29035"/>
        <label>2</label>
    </ligand>
</feature>
<keyword evidence="7 8" id="KW-0464">Manganese</keyword>